<evidence type="ECO:0000313" key="1">
    <source>
        <dbReference type="EMBL" id="CAF0821809.1"/>
    </source>
</evidence>
<evidence type="ECO:0000313" key="4">
    <source>
        <dbReference type="EMBL" id="CAF3634805.1"/>
    </source>
</evidence>
<dbReference type="Proteomes" id="UP000677228">
    <property type="component" value="Unassembled WGS sequence"/>
</dbReference>
<protein>
    <submittedName>
        <fullName evidence="2">Uncharacterized protein</fullName>
    </submittedName>
</protein>
<dbReference type="Proteomes" id="UP000681722">
    <property type="component" value="Unassembled WGS sequence"/>
</dbReference>
<dbReference type="Proteomes" id="UP000682733">
    <property type="component" value="Unassembled WGS sequence"/>
</dbReference>
<dbReference type="EMBL" id="CAJNOQ010000874">
    <property type="protein sequence ID" value="CAF0847160.1"/>
    <property type="molecule type" value="Genomic_DNA"/>
</dbReference>
<organism evidence="2 5">
    <name type="scientific">Didymodactylos carnosus</name>
    <dbReference type="NCBI Taxonomy" id="1234261"/>
    <lineage>
        <taxon>Eukaryota</taxon>
        <taxon>Metazoa</taxon>
        <taxon>Spiralia</taxon>
        <taxon>Gnathifera</taxon>
        <taxon>Rotifera</taxon>
        <taxon>Eurotatoria</taxon>
        <taxon>Bdelloidea</taxon>
        <taxon>Philodinida</taxon>
        <taxon>Philodinidae</taxon>
        <taxon>Didymodactylos</taxon>
    </lineage>
</organism>
<dbReference type="AlphaFoldDB" id="A0A813VRM0"/>
<gene>
    <name evidence="2" type="ORF">GPM918_LOCUS5877</name>
    <name evidence="1" type="ORF">OVA965_LOCUS5686</name>
    <name evidence="4" type="ORF">SRO942_LOCUS5877</name>
    <name evidence="3" type="ORF">TMI583_LOCUS5683</name>
</gene>
<sequence length="197" mass="21813">MLTERLLSKLDEAGTDSGICACEATRKNGQIARDLASLYITDGDELSLYAYYSGTATSEIGGDTNIVGTMIGALLGATQGQQAIDNRLAEFVYRADYEEFGQAQSERNEMSYGFVMAIVCDSRQESHLVICTVYINRRDSFTFKIKCVINPFIFWGQPTDPSQLVTTHVEDVIVKVACRKEEELFHFSQFPSTVGSA</sequence>
<accession>A0A813VRM0</accession>
<dbReference type="Proteomes" id="UP000663829">
    <property type="component" value="Unassembled WGS sequence"/>
</dbReference>
<keyword evidence="5" id="KW-1185">Reference proteome</keyword>
<dbReference type="EMBL" id="CAJOBA010001629">
    <property type="protein sequence ID" value="CAF3606136.1"/>
    <property type="molecule type" value="Genomic_DNA"/>
</dbReference>
<evidence type="ECO:0000313" key="5">
    <source>
        <dbReference type="Proteomes" id="UP000663829"/>
    </source>
</evidence>
<comment type="caution">
    <text evidence="2">The sequence shown here is derived from an EMBL/GenBank/DDBJ whole genome shotgun (WGS) entry which is preliminary data.</text>
</comment>
<evidence type="ECO:0000313" key="3">
    <source>
        <dbReference type="EMBL" id="CAF3606136.1"/>
    </source>
</evidence>
<dbReference type="EMBL" id="CAJNOK010001629">
    <property type="protein sequence ID" value="CAF0821809.1"/>
    <property type="molecule type" value="Genomic_DNA"/>
</dbReference>
<evidence type="ECO:0000313" key="2">
    <source>
        <dbReference type="EMBL" id="CAF0847160.1"/>
    </source>
</evidence>
<dbReference type="EMBL" id="CAJOBC010000874">
    <property type="protein sequence ID" value="CAF3634805.1"/>
    <property type="molecule type" value="Genomic_DNA"/>
</dbReference>
<name>A0A813VRM0_9BILA</name>
<proteinExistence type="predicted"/>
<reference evidence="2" key="1">
    <citation type="submission" date="2021-02" db="EMBL/GenBank/DDBJ databases">
        <authorList>
            <person name="Nowell W R."/>
        </authorList>
    </citation>
    <scope>NUCLEOTIDE SEQUENCE</scope>
</reference>